<name>A0A1J1J3P7_9DIPT</name>
<accession>A0A1J1J3P7</accession>
<proteinExistence type="predicted"/>
<reference evidence="1 2" key="1">
    <citation type="submission" date="2015-04" db="EMBL/GenBank/DDBJ databases">
        <authorList>
            <person name="Syromyatnikov M.Y."/>
            <person name="Popov V.N."/>
        </authorList>
    </citation>
    <scope>NUCLEOTIDE SEQUENCE [LARGE SCALE GENOMIC DNA]</scope>
</reference>
<gene>
    <name evidence="1" type="ORF">CLUMA_CG019279</name>
</gene>
<protein>
    <submittedName>
        <fullName evidence="1">CLUMA_CG019279, isoform A</fullName>
    </submittedName>
</protein>
<dbReference type="EMBL" id="CVRI01000066">
    <property type="protein sequence ID" value="CRL06404.1"/>
    <property type="molecule type" value="Genomic_DNA"/>
</dbReference>
<organism evidence="1 2">
    <name type="scientific">Clunio marinus</name>
    <dbReference type="NCBI Taxonomy" id="568069"/>
    <lineage>
        <taxon>Eukaryota</taxon>
        <taxon>Metazoa</taxon>
        <taxon>Ecdysozoa</taxon>
        <taxon>Arthropoda</taxon>
        <taxon>Hexapoda</taxon>
        <taxon>Insecta</taxon>
        <taxon>Pterygota</taxon>
        <taxon>Neoptera</taxon>
        <taxon>Endopterygota</taxon>
        <taxon>Diptera</taxon>
        <taxon>Nematocera</taxon>
        <taxon>Chironomoidea</taxon>
        <taxon>Chironomidae</taxon>
        <taxon>Clunio</taxon>
    </lineage>
</organism>
<dbReference type="AlphaFoldDB" id="A0A1J1J3P7"/>
<evidence type="ECO:0000313" key="1">
    <source>
        <dbReference type="EMBL" id="CRL06404.1"/>
    </source>
</evidence>
<dbReference type="Proteomes" id="UP000183832">
    <property type="component" value="Unassembled WGS sequence"/>
</dbReference>
<sequence>MSLNSNHCEKKLSEQFYVKLLKQKLTLTNRKSGNQMTYKMGRLFSQGFWNEIHISNSNLA</sequence>
<keyword evidence="2" id="KW-1185">Reference proteome</keyword>
<evidence type="ECO:0000313" key="2">
    <source>
        <dbReference type="Proteomes" id="UP000183832"/>
    </source>
</evidence>